<dbReference type="SUPFAM" id="SSF47413">
    <property type="entry name" value="lambda repressor-like DNA-binding domains"/>
    <property type="match status" value="1"/>
</dbReference>
<proteinExistence type="predicted"/>
<protein>
    <submittedName>
        <fullName evidence="2">Transcriptional regulator XRE family</fullName>
    </submittedName>
</protein>
<comment type="caution">
    <text evidence="2">The sequence shown here is derived from an EMBL/GenBank/DDBJ whole genome shotgun (WGS) entry which is preliminary data.</text>
</comment>
<sequence>MNKEITSETLKKLLSQKLTLLREKSGETMEETAFDLGLDTSDYFKFLKGKRLPHLLTLLRLGQKYGVSLSWWFSELEGIPSNKMQSKNNSLELRVARIIGNLDDRLQKAALSMLKASVKNLLSVSR</sequence>
<dbReference type="Proteomes" id="UP000269352">
    <property type="component" value="Unassembled WGS sequence"/>
</dbReference>
<gene>
    <name evidence="2" type="ORF">NO1_1594</name>
</gene>
<dbReference type="PROSITE" id="PS50943">
    <property type="entry name" value="HTH_CROC1"/>
    <property type="match status" value="1"/>
</dbReference>
<evidence type="ECO:0000313" key="2">
    <source>
        <dbReference type="EMBL" id="GBR74416.1"/>
    </source>
</evidence>
<dbReference type="InterPro" id="IPR001387">
    <property type="entry name" value="Cro/C1-type_HTH"/>
</dbReference>
<dbReference type="GO" id="GO:0003677">
    <property type="term" value="F:DNA binding"/>
    <property type="evidence" value="ECO:0007669"/>
    <property type="project" value="InterPro"/>
</dbReference>
<dbReference type="AlphaFoldDB" id="A0A388TD18"/>
<reference evidence="2 3" key="1">
    <citation type="journal article" date="2019" name="ISME J.">
        <title>Genome analyses of uncultured TG2/ZB3 bacteria in 'Margulisbacteria' specifically attached to ectosymbiotic spirochetes of protists in the termite gut.</title>
        <authorList>
            <person name="Utami Y.D."/>
            <person name="Kuwahara H."/>
            <person name="Igai K."/>
            <person name="Murakami T."/>
            <person name="Sugaya K."/>
            <person name="Morikawa T."/>
            <person name="Nagura Y."/>
            <person name="Yuki M."/>
            <person name="Deevong P."/>
            <person name="Inoue T."/>
            <person name="Kihara K."/>
            <person name="Lo N."/>
            <person name="Yamada A."/>
            <person name="Ohkuma M."/>
            <person name="Hongoh Y."/>
        </authorList>
    </citation>
    <scope>NUCLEOTIDE SEQUENCE [LARGE SCALE GENOMIC DNA]</scope>
    <source>
        <strain evidence="2">NkOx7-01</strain>
    </source>
</reference>
<keyword evidence="3" id="KW-1185">Reference proteome</keyword>
<dbReference type="InterPro" id="IPR010982">
    <property type="entry name" value="Lambda_DNA-bd_dom_sf"/>
</dbReference>
<evidence type="ECO:0000259" key="1">
    <source>
        <dbReference type="PROSITE" id="PS50943"/>
    </source>
</evidence>
<dbReference type="Gene3D" id="1.10.260.40">
    <property type="entry name" value="lambda repressor-like DNA-binding domains"/>
    <property type="match status" value="1"/>
</dbReference>
<evidence type="ECO:0000313" key="3">
    <source>
        <dbReference type="Proteomes" id="UP000269352"/>
    </source>
</evidence>
<feature type="domain" description="HTH cro/C1-type" evidence="1">
    <location>
        <begin position="18"/>
        <end position="72"/>
    </location>
</feature>
<organism evidence="2 3">
    <name type="scientific">Termititenax aidoneus</name>
    <dbReference type="NCBI Taxonomy" id="2218524"/>
    <lineage>
        <taxon>Bacteria</taxon>
        <taxon>Bacillati</taxon>
        <taxon>Candidatus Margulisiibacteriota</taxon>
        <taxon>Candidatus Termititenacia</taxon>
        <taxon>Candidatus Termititenacales</taxon>
        <taxon>Candidatus Termititenacaceae</taxon>
        <taxon>Candidatus Termititenax</taxon>
    </lineage>
</organism>
<accession>A0A388TD18</accession>
<dbReference type="EMBL" id="BGZN01000045">
    <property type="protein sequence ID" value="GBR74416.1"/>
    <property type="molecule type" value="Genomic_DNA"/>
</dbReference>
<name>A0A388TD18_TERA1</name>